<evidence type="ECO:0000313" key="3">
    <source>
        <dbReference type="EMBL" id="EBX9258902.1"/>
    </source>
</evidence>
<dbReference type="SUPFAM" id="SSF81324">
    <property type="entry name" value="Voltage-gated potassium channels"/>
    <property type="match status" value="1"/>
</dbReference>
<dbReference type="EMBL" id="DAAAKA010000018">
    <property type="protein sequence ID" value="HAA0835371.1"/>
    <property type="molecule type" value="Genomic_DNA"/>
</dbReference>
<keyword evidence="1" id="KW-0472">Membrane</keyword>
<keyword evidence="1" id="KW-0812">Transmembrane</keyword>
<dbReference type="EMBL" id="AAHMQS010000022">
    <property type="protein sequence ID" value="EBX9258902.1"/>
    <property type="molecule type" value="Genomic_DNA"/>
</dbReference>
<reference evidence="5" key="1">
    <citation type="journal article" date="2018" name="Genome Biol.">
        <title>SKESA: strategic k-mer extension for scrupulous assemblies.</title>
        <authorList>
            <person name="Souvorov A."/>
            <person name="Agarwala R."/>
            <person name="Lipman D.J."/>
        </authorList>
    </citation>
    <scope>NUCLEOTIDE SEQUENCE</scope>
    <source>
        <strain evidence="5">NVSL 4960</strain>
    </source>
</reference>
<dbReference type="EMBL" id="AAIUMG010000010">
    <property type="protein sequence ID" value="ECI2228385.1"/>
    <property type="molecule type" value="Genomic_DNA"/>
</dbReference>
<dbReference type="Gene3D" id="1.10.287.70">
    <property type="match status" value="1"/>
</dbReference>
<feature type="transmembrane region" description="Helical" evidence="1">
    <location>
        <begin position="80"/>
        <end position="100"/>
    </location>
</feature>
<dbReference type="GO" id="GO:0034220">
    <property type="term" value="P:monoatomic ion transmembrane transport"/>
    <property type="evidence" value="ECO:0007669"/>
    <property type="project" value="UniProtKB-KW"/>
</dbReference>
<dbReference type="EMBL" id="CP043214">
    <property type="protein sequence ID" value="QEI81221.1"/>
    <property type="molecule type" value="Genomic_DNA"/>
</dbReference>
<feature type="transmembrane region" description="Helical" evidence="1">
    <location>
        <begin position="20"/>
        <end position="40"/>
    </location>
</feature>
<evidence type="ECO:0000256" key="1">
    <source>
        <dbReference type="SAM" id="Phobius"/>
    </source>
</evidence>
<evidence type="ECO:0000313" key="4">
    <source>
        <dbReference type="EMBL" id="ECI2228385.1"/>
    </source>
</evidence>
<dbReference type="RefSeq" id="WP_000899677.1">
    <property type="nucleotide sequence ID" value="NZ_CALOZI010000003.1"/>
</dbReference>
<dbReference type="Pfam" id="PF07885">
    <property type="entry name" value="Ion_trans_2"/>
    <property type="match status" value="1"/>
</dbReference>
<reference evidence="7 8" key="4">
    <citation type="submission" date="2019-08" db="EMBL/GenBank/DDBJ databases">
        <title>Inflammatory infection and transmission of beta-lactam resistance in a mouse model of ampicillin-induced microbiota.</title>
        <authorList>
            <person name="Laskey A."/>
            <person name="Ottenbrite M."/>
            <person name="Devenish J."/>
            <person name="Kang M."/>
            <person name="Savic M."/>
            <person name="Nadin Davis S."/>
            <person name="Chmara J."/>
            <person name="Lin M."/>
            <person name="Robertson J."/>
            <person name="Bessonov K."/>
            <person name="Nash J."/>
            <person name="Scott A."/>
            <person name="Topp E."/>
            <person name="Gurnik S."/>
            <person name="Liu K."/>
            <person name="Guan J."/>
        </authorList>
    </citation>
    <scope>NUCLEOTIDE SEQUENCE [LARGE SCALE GENOMIC DNA]</scope>
    <source>
        <strain evidence="7 8">SL-312</strain>
    </source>
</reference>
<evidence type="ECO:0000313" key="8">
    <source>
        <dbReference type="Proteomes" id="UP000322218"/>
    </source>
</evidence>
<dbReference type="Gene3D" id="3.40.50.720">
    <property type="entry name" value="NAD(P)-binding Rossmann-like Domain"/>
    <property type="match status" value="1"/>
</dbReference>
<sequence length="356" mass="40084">MLFTWIVKTCQRHLSRLTWPALLGLFIGQYLLCYLVLRLLRESALVSQLSDFIYYCSVVGSTLGFGDLSPQTAPGRLFTALWQIPVSVGLFGALMGKVIAQVQGMLAKGITGMGDYRHLYHHMLVIGWRGHQTEKMISLLLYDKRRAFERVLLCELEDIQHPLPGNNWVDFIRISNFNDPQEHQRMGLEQCQSVIIFARTDEQTFTAALSLADYVPAQCHIVVYLEDERYAGLLETHCPRMEIVRNLSAEQLSRSIQDPGSSQSVASIMNPMLGDTGFALPVPASVAPMRYGALMRYMKLHHDATVLGISHCKNGRGMELNPVISTEVRGGMWLHLVGNNRILAEEVAWQEIEVPL</sequence>
<keyword evidence="1" id="KW-1133">Transmembrane helix</keyword>
<dbReference type="PANTHER" id="PTHR43833:SF9">
    <property type="entry name" value="POTASSIUM CHANNEL PROTEIN YUGO-RELATED"/>
    <property type="match status" value="1"/>
</dbReference>
<reference evidence="4" key="3">
    <citation type="submission" date="2019-07" db="EMBL/GenBank/DDBJ databases">
        <authorList>
            <consortium name="GenomeTrakr network: Whole genome sequencing for foodborne pathogen traceback"/>
        </authorList>
    </citation>
    <scope>NUCLEOTIDE SEQUENCE</scope>
    <source>
        <strain evidence="4">CVM-N19843</strain>
    </source>
</reference>
<organism evidence="4">
    <name type="scientific">Salmonella enterica subsp. enterica serovar Heidelberg</name>
    <dbReference type="NCBI Taxonomy" id="611"/>
    <lineage>
        <taxon>Bacteria</taxon>
        <taxon>Pseudomonadati</taxon>
        <taxon>Pseudomonadota</taxon>
        <taxon>Gammaproteobacteria</taxon>
        <taxon>Enterobacterales</taxon>
        <taxon>Enterobacteriaceae</taxon>
        <taxon>Salmonella</taxon>
    </lineage>
</organism>
<accession>A0A265B281</accession>
<evidence type="ECO:0000313" key="5">
    <source>
        <dbReference type="EMBL" id="HAA0835371.1"/>
    </source>
</evidence>
<evidence type="ECO:0000313" key="6">
    <source>
        <dbReference type="EMBL" id="MKI15375.1"/>
    </source>
</evidence>
<dbReference type="Proteomes" id="UP000839523">
    <property type="component" value="Unassembled WGS sequence"/>
</dbReference>
<keyword evidence="4" id="KW-0406">Ion transport</keyword>
<feature type="domain" description="Potassium channel" evidence="2">
    <location>
        <begin position="41"/>
        <end position="101"/>
    </location>
</feature>
<reference evidence="5" key="5">
    <citation type="submission" date="2019-10" db="EMBL/GenBank/DDBJ databases">
        <authorList>
            <consortium name="NCBI Pathogen Detection Project"/>
        </authorList>
    </citation>
    <scope>NUCLEOTIDE SEQUENCE</scope>
    <source>
        <strain evidence="5">NVSL 4960</strain>
    </source>
</reference>
<keyword evidence="4" id="KW-0813">Transport</keyword>
<dbReference type="EMBL" id="RUBA01000020">
    <property type="protein sequence ID" value="MKI15375.1"/>
    <property type="molecule type" value="Genomic_DNA"/>
</dbReference>
<gene>
    <name evidence="4" type="ORF">AR882_18880</name>
    <name evidence="6" type="ORF">D6R61_16950</name>
    <name evidence="3" type="ORF">DT169_20530</name>
    <name evidence="7" type="ORF">FYA03_20645</name>
    <name evidence="5" type="ORF">GDN63_19480</name>
</gene>
<name>A0A265B281_SALET</name>
<dbReference type="Proteomes" id="UP000322218">
    <property type="component" value="Chromosome"/>
</dbReference>
<dbReference type="InterPro" id="IPR050721">
    <property type="entry name" value="Trk_Ktr_HKT_K-transport"/>
</dbReference>
<dbReference type="Proteomes" id="UP000839931">
    <property type="component" value="Unassembled WGS sequence"/>
</dbReference>
<evidence type="ECO:0000313" key="7">
    <source>
        <dbReference type="EMBL" id="QEI81221.1"/>
    </source>
</evidence>
<proteinExistence type="predicted"/>
<reference evidence="6" key="2">
    <citation type="submission" date="2018-09" db="EMBL/GenBank/DDBJ databases">
        <authorList>
            <person name="Ashton P.M."/>
            <person name="Dallman T."/>
            <person name="Nair S."/>
            <person name="De Pinna E."/>
            <person name="Peters T."/>
            <person name="Grant K."/>
        </authorList>
    </citation>
    <scope>NUCLEOTIDE SEQUENCE [LARGE SCALE GENOMIC DNA]</scope>
    <source>
        <strain evidence="3">370942</strain>
        <strain evidence="6">528468</strain>
    </source>
</reference>
<feature type="transmembrane region" description="Helical" evidence="1">
    <location>
        <begin position="52"/>
        <end position="68"/>
    </location>
</feature>
<protein>
    <submittedName>
        <fullName evidence="4">Two pore domain potassium channel family protein</fullName>
    </submittedName>
</protein>
<dbReference type="InterPro" id="IPR013099">
    <property type="entry name" value="K_chnl_dom"/>
</dbReference>
<dbReference type="AlphaFoldDB" id="A0A265B281"/>
<evidence type="ECO:0000259" key="2">
    <source>
        <dbReference type="Pfam" id="PF07885"/>
    </source>
</evidence>
<keyword evidence="4" id="KW-0407">Ion channel</keyword>
<dbReference type="PANTHER" id="PTHR43833">
    <property type="entry name" value="POTASSIUM CHANNEL PROTEIN 2-RELATED-RELATED"/>
    <property type="match status" value="1"/>
</dbReference>